<proteinExistence type="predicted"/>
<reference evidence="2" key="1">
    <citation type="journal article" date="2015" name="Nature">
        <title>Complex archaea that bridge the gap between prokaryotes and eukaryotes.</title>
        <authorList>
            <person name="Spang A."/>
            <person name="Saw J.H."/>
            <person name="Jorgensen S.L."/>
            <person name="Zaremba-Niedzwiedzka K."/>
            <person name="Martijn J."/>
            <person name="Lind A.E."/>
            <person name="van Eijk R."/>
            <person name="Schleper C."/>
            <person name="Guy L."/>
            <person name="Ettema T.J."/>
        </authorList>
    </citation>
    <scope>NUCLEOTIDE SEQUENCE</scope>
</reference>
<organism evidence="2">
    <name type="scientific">marine sediment metagenome</name>
    <dbReference type="NCBI Taxonomy" id="412755"/>
    <lineage>
        <taxon>unclassified sequences</taxon>
        <taxon>metagenomes</taxon>
        <taxon>ecological metagenomes</taxon>
    </lineage>
</organism>
<gene>
    <name evidence="2" type="ORF">LCGC14_1250780</name>
</gene>
<sequence length="243" mass="27848">MLKSTTTTKCQTSPTGSKHHAQPCCCKAYDCRECRDITQQAFKGAVEEWSTVFHNPALLTIVPQDGMVACDEIGSFDLDLFVRRHRQKLKRYLPKDCLLVGGVDVALNAMENTVQGLSFHSHGILSRKLTSTERTRLKKAYPINRDMGIYKPIQVKPIRGSDLGQTAAYVYKSYFLKRSQYMTKPKGDRNPYLDNKDIPLSVKEMAMLEAYLERYRVADPIILIGLKRLRTRCMTDIRFMETR</sequence>
<evidence type="ECO:0000256" key="1">
    <source>
        <dbReference type="SAM" id="MobiDB-lite"/>
    </source>
</evidence>
<feature type="compositionally biased region" description="Low complexity" evidence="1">
    <location>
        <begin position="1"/>
        <end position="16"/>
    </location>
</feature>
<accession>A0A0F9L6U2</accession>
<evidence type="ECO:0000313" key="2">
    <source>
        <dbReference type="EMBL" id="KKM89223.1"/>
    </source>
</evidence>
<dbReference type="AlphaFoldDB" id="A0A0F9L6U2"/>
<name>A0A0F9L6U2_9ZZZZ</name>
<protein>
    <submittedName>
        <fullName evidence="2">Uncharacterized protein</fullName>
    </submittedName>
</protein>
<comment type="caution">
    <text evidence="2">The sequence shown here is derived from an EMBL/GenBank/DDBJ whole genome shotgun (WGS) entry which is preliminary data.</text>
</comment>
<dbReference type="EMBL" id="LAZR01006852">
    <property type="protein sequence ID" value="KKM89223.1"/>
    <property type="molecule type" value="Genomic_DNA"/>
</dbReference>
<feature type="region of interest" description="Disordered" evidence="1">
    <location>
        <begin position="1"/>
        <end position="22"/>
    </location>
</feature>